<feature type="transmembrane region" description="Helical" evidence="10">
    <location>
        <begin position="83"/>
        <end position="107"/>
    </location>
</feature>
<evidence type="ECO:0000313" key="13">
    <source>
        <dbReference type="Proteomes" id="UP000464318"/>
    </source>
</evidence>
<dbReference type="KEGG" id="bcad:DBX24_00805"/>
<dbReference type="OrthoDB" id="9809206at2"/>
<keyword evidence="2 10" id="KW-0813">Transport</keyword>
<keyword evidence="10" id="KW-0050">Antiport</keyword>
<feature type="domain" description="Cation/H+ exchanger transmembrane" evidence="11">
    <location>
        <begin position="12"/>
        <end position="410"/>
    </location>
</feature>
<dbReference type="GO" id="GO:0015386">
    <property type="term" value="F:potassium:proton antiporter activity"/>
    <property type="evidence" value="ECO:0007669"/>
    <property type="project" value="TreeGrafter"/>
</dbReference>
<comment type="function">
    <text evidence="10">Na(+)/H(+) antiporter that extrudes sodium in exchange for external protons.</text>
</comment>
<comment type="subcellular location">
    <subcellularLocation>
        <location evidence="1 10">Cell membrane</location>
        <topology evidence="1 10">Multi-pass membrane protein</topology>
    </subcellularLocation>
</comment>
<feature type="transmembrane region" description="Helical" evidence="10">
    <location>
        <begin position="305"/>
        <end position="327"/>
    </location>
</feature>
<keyword evidence="6 10" id="KW-0915">Sodium</keyword>
<evidence type="ECO:0000256" key="5">
    <source>
        <dbReference type="ARBA" id="ARBA00022989"/>
    </source>
</evidence>
<organism evidence="12 13">
    <name type="scientific">Bergeyella cardium</name>
    <dbReference type="NCBI Taxonomy" id="1585976"/>
    <lineage>
        <taxon>Bacteria</taxon>
        <taxon>Pseudomonadati</taxon>
        <taxon>Bacteroidota</taxon>
        <taxon>Flavobacteriia</taxon>
        <taxon>Flavobacteriales</taxon>
        <taxon>Weeksellaceae</taxon>
        <taxon>Bergeyella</taxon>
    </lineage>
</organism>
<dbReference type="InterPro" id="IPR006153">
    <property type="entry name" value="Cation/H_exchanger_TM"/>
</dbReference>
<evidence type="ECO:0000259" key="11">
    <source>
        <dbReference type="Pfam" id="PF00999"/>
    </source>
</evidence>
<gene>
    <name evidence="12" type="ORF">DBX24_00805</name>
</gene>
<dbReference type="RefSeq" id="WP_160223664.1">
    <property type="nucleotide sequence ID" value="NZ_CP029149.1"/>
</dbReference>
<evidence type="ECO:0000256" key="4">
    <source>
        <dbReference type="ARBA" id="ARBA00022692"/>
    </source>
</evidence>
<dbReference type="AlphaFoldDB" id="A0A6P1QUP2"/>
<keyword evidence="4 10" id="KW-0812">Transmembrane</keyword>
<evidence type="ECO:0000256" key="8">
    <source>
        <dbReference type="ARBA" id="ARBA00023136"/>
    </source>
</evidence>
<feature type="transmembrane region" description="Helical" evidence="10">
    <location>
        <begin position="113"/>
        <end position="137"/>
    </location>
</feature>
<dbReference type="Proteomes" id="UP000464318">
    <property type="component" value="Chromosome"/>
</dbReference>
<dbReference type="Pfam" id="PF00999">
    <property type="entry name" value="Na_H_Exchanger"/>
    <property type="match status" value="1"/>
</dbReference>
<reference evidence="12 13" key="1">
    <citation type="submission" date="2018-04" db="EMBL/GenBank/DDBJ databases">
        <title>Characteristic and Complete Genome Sequencing of A Novel Member of Infective Endocarditis Causative Bacteria: Bergeyella cardium QL-PH.</title>
        <authorList>
            <person name="Pan H."/>
            <person name="Sun E."/>
            <person name="Zhang Y."/>
        </authorList>
    </citation>
    <scope>NUCLEOTIDE SEQUENCE [LARGE SCALE GENOMIC DNA]</scope>
    <source>
        <strain evidence="12 13">HPQL</strain>
    </source>
</reference>
<evidence type="ECO:0000256" key="10">
    <source>
        <dbReference type="RuleBase" id="RU366002"/>
    </source>
</evidence>
<proteinExistence type="inferred from homology"/>
<evidence type="ECO:0000256" key="6">
    <source>
        <dbReference type="ARBA" id="ARBA00023053"/>
    </source>
</evidence>
<feature type="transmembrane region" description="Helical" evidence="10">
    <location>
        <begin position="183"/>
        <end position="201"/>
    </location>
</feature>
<evidence type="ECO:0000256" key="3">
    <source>
        <dbReference type="ARBA" id="ARBA00022475"/>
    </source>
</evidence>
<feature type="transmembrane region" description="Helical" evidence="10">
    <location>
        <begin position="27"/>
        <end position="43"/>
    </location>
</feature>
<dbReference type="GO" id="GO:0051453">
    <property type="term" value="P:regulation of intracellular pH"/>
    <property type="evidence" value="ECO:0007669"/>
    <property type="project" value="TreeGrafter"/>
</dbReference>
<feature type="transmembrane region" description="Helical" evidence="10">
    <location>
        <begin position="6"/>
        <end position="22"/>
    </location>
</feature>
<dbReference type="GO" id="GO:0098719">
    <property type="term" value="P:sodium ion import across plasma membrane"/>
    <property type="evidence" value="ECO:0007669"/>
    <property type="project" value="TreeGrafter"/>
</dbReference>
<accession>A0A6P1QUP2</accession>
<dbReference type="PANTHER" id="PTHR10110">
    <property type="entry name" value="SODIUM/HYDROGEN EXCHANGER"/>
    <property type="match status" value="1"/>
</dbReference>
<dbReference type="NCBIfam" id="TIGR00831">
    <property type="entry name" value="a_cpa1"/>
    <property type="match status" value="1"/>
</dbReference>
<dbReference type="GO" id="GO:0005886">
    <property type="term" value="C:plasma membrane"/>
    <property type="evidence" value="ECO:0007669"/>
    <property type="project" value="UniProtKB-SubCell"/>
</dbReference>
<dbReference type="Gene3D" id="6.10.140.1330">
    <property type="match status" value="1"/>
</dbReference>
<protein>
    <submittedName>
        <fullName evidence="12">Na+/H+ antiporter</fullName>
    </submittedName>
</protein>
<dbReference type="EMBL" id="CP029149">
    <property type="protein sequence ID" value="QHN64530.1"/>
    <property type="molecule type" value="Genomic_DNA"/>
</dbReference>
<keyword evidence="3 10" id="KW-1003">Cell membrane</keyword>
<feature type="transmembrane region" description="Helical" evidence="10">
    <location>
        <begin position="384"/>
        <end position="408"/>
    </location>
</feature>
<keyword evidence="8 10" id="KW-0472">Membrane</keyword>
<dbReference type="InterPro" id="IPR018422">
    <property type="entry name" value="Cation/H_exchanger_CPA1"/>
</dbReference>
<dbReference type="GO" id="GO:0015385">
    <property type="term" value="F:sodium:proton antiporter activity"/>
    <property type="evidence" value="ECO:0007669"/>
    <property type="project" value="InterPro"/>
</dbReference>
<keyword evidence="13" id="KW-1185">Reference proteome</keyword>
<keyword evidence="7 10" id="KW-0406">Ion transport</keyword>
<sequence length="522" mass="57842">MVESVALFLGLLLVIMGAIMIANKLKIAYPILLVILGLILSLIPDVPNITIDPQLIFIIFLPPLLYEAAWSNSWKELWKWRRIITSFAFLLVFITSAVVAVVANSIIPGFPLALGFLLGGIVSPPDAVSAAAILKFVKVPKRVATILEGESLLNDASSLIVFRFAVLTVTTGQFVWYQAAGSFVWMVVGGLGIGLAIAWVISKLHKILPTDSNMDIIITLISPYLMYIAAEEVHSSGVLATVAGGLFLSNVRYNIFNASTRTRGITVWESYVFVLNGLVFTLIGMDLPQILEGMIEEGVDLSDATIYALIITATLMIVRIIASYGSVVITQIMKRFITVADEKKPGKIAPLIIGWAGMRGVVSLAAALSIPLVGNGEPFPHRNLILYITFVVILLTLIIQGLTLPILIKKIPLPKFDDHLPKEEALKVIGNALSQSSDRYINYNSDDELGTSLAKNRTEFWNILADKNDFRICDSKREKYLSMLDEQREILIELNKNPKIDEEIIRKHIQRIDLEEEKWQHH</sequence>
<name>A0A6P1QUP2_9FLAO</name>
<feature type="transmembrane region" description="Helical" evidence="10">
    <location>
        <begin position="348"/>
        <end position="372"/>
    </location>
</feature>
<evidence type="ECO:0000256" key="1">
    <source>
        <dbReference type="ARBA" id="ARBA00004651"/>
    </source>
</evidence>
<evidence type="ECO:0000256" key="9">
    <source>
        <dbReference type="ARBA" id="ARBA00023201"/>
    </source>
</evidence>
<keyword evidence="9 10" id="KW-0739">Sodium transport</keyword>
<feature type="transmembrane region" description="Helical" evidence="10">
    <location>
        <begin position="265"/>
        <end position="285"/>
    </location>
</feature>
<feature type="transmembrane region" description="Helical" evidence="10">
    <location>
        <begin position="236"/>
        <end position="253"/>
    </location>
</feature>
<evidence type="ECO:0000313" key="12">
    <source>
        <dbReference type="EMBL" id="QHN64530.1"/>
    </source>
</evidence>
<comment type="similarity">
    <text evidence="10">Belongs to the monovalent cation:proton antiporter 1 (CPA1) transporter (TC 2.A.36) family.</text>
</comment>
<dbReference type="PANTHER" id="PTHR10110:SF86">
    <property type="entry name" value="SODIUM_HYDROGEN EXCHANGER 7"/>
    <property type="match status" value="1"/>
</dbReference>
<dbReference type="InterPro" id="IPR004705">
    <property type="entry name" value="Cation/H_exchanger_CPA1_bac"/>
</dbReference>
<evidence type="ECO:0000256" key="2">
    <source>
        <dbReference type="ARBA" id="ARBA00022448"/>
    </source>
</evidence>
<feature type="transmembrane region" description="Helical" evidence="10">
    <location>
        <begin position="55"/>
        <end position="71"/>
    </location>
</feature>
<evidence type="ECO:0000256" key="7">
    <source>
        <dbReference type="ARBA" id="ARBA00023065"/>
    </source>
</evidence>
<keyword evidence="5 10" id="KW-1133">Transmembrane helix</keyword>